<dbReference type="PANTHER" id="PTHR23320">
    <property type="entry name" value="MEMBRANE-SPANNING 4-DOMAINS SUBFAMILY A MS4A -RELATED"/>
    <property type="match status" value="1"/>
</dbReference>
<dbReference type="GO" id="GO:0016020">
    <property type="term" value="C:membrane"/>
    <property type="evidence" value="ECO:0007669"/>
    <property type="project" value="UniProtKB-SubCell"/>
</dbReference>
<reference evidence="6" key="1">
    <citation type="submission" date="2023-08" db="EMBL/GenBank/DDBJ databases">
        <title>Chromosome-level Genome Assembly of mud carp (Cirrhinus molitorella).</title>
        <authorList>
            <person name="Liu H."/>
        </authorList>
    </citation>
    <scope>NUCLEOTIDE SEQUENCE</scope>
    <source>
        <strain evidence="6">Prfri</strain>
        <tissue evidence="6">Muscle</tissue>
    </source>
</reference>
<evidence type="ECO:0000256" key="4">
    <source>
        <dbReference type="ARBA" id="ARBA00022989"/>
    </source>
</evidence>
<dbReference type="AlphaFoldDB" id="A0AA88PMW8"/>
<gene>
    <name evidence="6" type="ORF">Q8A67_012412</name>
</gene>
<dbReference type="PANTHER" id="PTHR23320:SF128">
    <property type="entry name" value="MEMBRANE-SPANNING 4-DOMAINS SUBFAMILY A MEMBER 4A"/>
    <property type="match status" value="1"/>
</dbReference>
<evidence type="ECO:0000256" key="3">
    <source>
        <dbReference type="ARBA" id="ARBA00022692"/>
    </source>
</evidence>
<accession>A0AA88PMW8</accession>
<keyword evidence="5" id="KW-0472">Membrane</keyword>
<dbReference type="Proteomes" id="UP001187343">
    <property type="component" value="Unassembled WGS sequence"/>
</dbReference>
<keyword evidence="3" id="KW-0812">Transmembrane</keyword>
<evidence type="ECO:0000256" key="1">
    <source>
        <dbReference type="ARBA" id="ARBA00004141"/>
    </source>
</evidence>
<keyword evidence="4" id="KW-1133">Transmembrane helix</keyword>
<dbReference type="EMBL" id="JAUYZG010000012">
    <property type="protein sequence ID" value="KAK2892424.1"/>
    <property type="molecule type" value="Genomic_DNA"/>
</dbReference>
<organism evidence="6 7">
    <name type="scientific">Cirrhinus molitorella</name>
    <name type="common">mud carp</name>
    <dbReference type="NCBI Taxonomy" id="172907"/>
    <lineage>
        <taxon>Eukaryota</taxon>
        <taxon>Metazoa</taxon>
        <taxon>Chordata</taxon>
        <taxon>Craniata</taxon>
        <taxon>Vertebrata</taxon>
        <taxon>Euteleostomi</taxon>
        <taxon>Actinopterygii</taxon>
        <taxon>Neopterygii</taxon>
        <taxon>Teleostei</taxon>
        <taxon>Ostariophysi</taxon>
        <taxon>Cypriniformes</taxon>
        <taxon>Cyprinidae</taxon>
        <taxon>Labeoninae</taxon>
        <taxon>Labeonini</taxon>
        <taxon>Cirrhinus</taxon>
    </lineage>
</organism>
<dbReference type="InterPro" id="IPR030417">
    <property type="entry name" value="MS4A"/>
</dbReference>
<comment type="similarity">
    <text evidence="2">Belongs to the MS4A family.</text>
</comment>
<sequence>MSNTAIPTNPSKFVIQFQPATQTTSVAPVTNAGGSPFYGLQAFLEGQPKALGMVQIMIGVLTLLFGIVSTVDAQSILVFSGLPYWGSLIYISAGALCIAAEFKMNSPSNLCLVNASLGMNIFSTLIAGIAIILLSMDLVLWQTAFCFGSSCEYLRRYYGTLFSGITGVLLVFAVLEFIVSICLSAFACKAKSCCCPTQTQFVPQVLAPQSTGYRPIHLQNLNSAEMPVASNPFIHHQPVDVPPQYSAQYASPL</sequence>
<protein>
    <submittedName>
        <fullName evidence="6">Uncharacterized protein</fullName>
    </submittedName>
</protein>
<comment type="subcellular location">
    <subcellularLocation>
        <location evidence="1">Membrane</location>
        <topology evidence="1">Multi-pass membrane protein</topology>
    </subcellularLocation>
</comment>
<proteinExistence type="inferred from homology"/>
<evidence type="ECO:0000313" key="7">
    <source>
        <dbReference type="Proteomes" id="UP001187343"/>
    </source>
</evidence>
<dbReference type="InterPro" id="IPR007237">
    <property type="entry name" value="CD20-like"/>
</dbReference>
<evidence type="ECO:0000256" key="2">
    <source>
        <dbReference type="ARBA" id="ARBA00009565"/>
    </source>
</evidence>
<dbReference type="Pfam" id="PF04103">
    <property type="entry name" value="CD20"/>
    <property type="match status" value="1"/>
</dbReference>
<comment type="caution">
    <text evidence="6">The sequence shown here is derived from an EMBL/GenBank/DDBJ whole genome shotgun (WGS) entry which is preliminary data.</text>
</comment>
<evidence type="ECO:0000313" key="6">
    <source>
        <dbReference type="EMBL" id="KAK2892424.1"/>
    </source>
</evidence>
<keyword evidence="7" id="KW-1185">Reference proteome</keyword>
<evidence type="ECO:0000256" key="5">
    <source>
        <dbReference type="ARBA" id="ARBA00023136"/>
    </source>
</evidence>
<name>A0AA88PMW8_9TELE</name>